<feature type="compositionally biased region" description="Basic and acidic residues" evidence="1">
    <location>
        <begin position="275"/>
        <end position="286"/>
    </location>
</feature>
<feature type="region of interest" description="Disordered" evidence="1">
    <location>
        <begin position="658"/>
        <end position="678"/>
    </location>
</feature>
<feature type="region of interest" description="Disordered" evidence="1">
    <location>
        <begin position="268"/>
        <end position="331"/>
    </location>
</feature>
<name>A0A9K3D232_9EUKA</name>
<feature type="non-terminal residue" evidence="2">
    <location>
        <position position="1"/>
    </location>
</feature>
<organism evidence="2 3">
    <name type="scientific">Kipferlia bialata</name>
    <dbReference type="NCBI Taxonomy" id="797122"/>
    <lineage>
        <taxon>Eukaryota</taxon>
        <taxon>Metamonada</taxon>
        <taxon>Carpediemonas-like organisms</taxon>
        <taxon>Kipferlia</taxon>
    </lineage>
</organism>
<keyword evidence="3" id="KW-1185">Reference proteome</keyword>
<evidence type="ECO:0000256" key="1">
    <source>
        <dbReference type="SAM" id="MobiDB-lite"/>
    </source>
</evidence>
<feature type="compositionally biased region" description="Low complexity" evidence="1">
    <location>
        <begin position="303"/>
        <end position="327"/>
    </location>
</feature>
<protein>
    <submittedName>
        <fullName evidence="2">Uncharacterized protein</fullName>
    </submittedName>
</protein>
<evidence type="ECO:0000313" key="3">
    <source>
        <dbReference type="Proteomes" id="UP000265618"/>
    </source>
</evidence>
<accession>A0A9K3D232</accession>
<feature type="compositionally biased region" description="Basic and acidic residues" evidence="1">
    <location>
        <begin position="572"/>
        <end position="586"/>
    </location>
</feature>
<feature type="compositionally biased region" description="Low complexity" evidence="1">
    <location>
        <begin position="499"/>
        <end position="516"/>
    </location>
</feature>
<reference evidence="2 3" key="1">
    <citation type="journal article" date="2018" name="PLoS ONE">
        <title>The draft genome of Kipferlia bialata reveals reductive genome evolution in fornicate parasites.</title>
        <authorList>
            <person name="Tanifuji G."/>
            <person name="Takabayashi S."/>
            <person name="Kume K."/>
            <person name="Takagi M."/>
            <person name="Nakayama T."/>
            <person name="Kamikawa R."/>
            <person name="Inagaki Y."/>
            <person name="Hashimoto T."/>
        </authorList>
    </citation>
    <scope>NUCLEOTIDE SEQUENCE [LARGE SCALE GENOMIC DNA]</scope>
    <source>
        <strain evidence="2">NY0173</strain>
    </source>
</reference>
<dbReference type="EMBL" id="BDIP01003110">
    <property type="protein sequence ID" value="GIQ87287.1"/>
    <property type="molecule type" value="Genomic_DNA"/>
</dbReference>
<evidence type="ECO:0000313" key="2">
    <source>
        <dbReference type="EMBL" id="GIQ87287.1"/>
    </source>
</evidence>
<feature type="compositionally biased region" description="Basic and acidic residues" evidence="1">
    <location>
        <begin position="458"/>
        <end position="478"/>
    </location>
</feature>
<gene>
    <name evidence="2" type="ORF">KIPB_009291</name>
</gene>
<feature type="region of interest" description="Disordered" evidence="1">
    <location>
        <begin position="457"/>
        <end position="586"/>
    </location>
</feature>
<sequence>GIRAECIPIRVSPDSRYAAVAYPPRPGATRSEIEVTLHVPYGTPKSPSFTGVTGAPGRVTLHKPSSNRVLALIWSCPDTLVAVTAMGMETVTVKGTGLQMPSLSTHRPVSLSHSATFLRAVAMPPKRERERGIDRLDRDRLVVLFCPMAKKGLEAVGVSVRGKVVERVFRAPFPLLDPSAVSLHVLYGVPVLVVQAGDRLSVYKVSSRLSAPDPTVTLRLGSADPHVIVSYQDLLVAVTPYNSAHVFDLRQGREPVLRDIAVGCSLDSQSGGEVEAERERERDEGRWGASGVGSPSMVSGIDSTLDSPSPAALSPGPSSPPTSSSTPSSPPVNVQSMSWFHISNQYYTASPVVPVGRGRGGSGVQHVVGTISVSLSVITQRLYPLLGQSLACLNFLEHRGEVERDRLTAELTSRLLQLEGDRERPQAKEREGERETIARYRDMHWLGVSRHLVGRLAKGMERGEGEKRDSTHERERMGVYHTPQRTSASPSPFSPLPSPFRVSSVPSPMLPSPSLSHANSPMATPMSHGHGNAHAHTPQGRAQAVAAVSPSLQPGVTPAPFLLGGQRAQPQGRRERREREKEKELRSEPVFAALDGNTLSHTVLALRGSVTASTYRAVVARLLASYLSAGIQPECGMTGAVPGGDIGLVYQALWDSTETETEAQGAPGNASQSRQGNTPIAPSINQILAANASFTV</sequence>
<dbReference type="AlphaFoldDB" id="A0A9K3D232"/>
<dbReference type="Proteomes" id="UP000265618">
    <property type="component" value="Unassembled WGS sequence"/>
</dbReference>
<proteinExistence type="predicted"/>
<comment type="caution">
    <text evidence="2">The sequence shown here is derived from an EMBL/GenBank/DDBJ whole genome shotgun (WGS) entry which is preliminary data.</text>
</comment>
<feature type="compositionally biased region" description="Polar residues" evidence="1">
    <location>
        <begin position="669"/>
        <end position="678"/>
    </location>
</feature>